<dbReference type="Proteomes" id="UP001144978">
    <property type="component" value="Unassembled WGS sequence"/>
</dbReference>
<name>A0ACC1NAA1_9APHY</name>
<evidence type="ECO:0000313" key="1">
    <source>
        <dbReference type="EMBL" id="KAJ2975378.1"/>
    </source>
</evidence>
<organism evidence="1 2">
    <name type="scientific">Trametes sanguinea</name>
    <dbReference type="NCBI Taxonomy" id="158606"/>
    <lineage>
        <taxon>Eukaryota</taxon>
        <taxon>Fungi</taxon>
        <taxon>Dikarya</taxon>
        <taxon>Basidiomycota</taxon>
        <taxon>Agaricomycotina</taxon>
        <taxon>Agaricomycetes</taxon>
        <taxon>Polyporales</taxon>
        <taxon>Polyporaceae</taxon>
        <taxon>Trametes</taxon>
    </lineage>
</organism>
<keyword evidence="2" id="KW-1185">Reference proteome</keyword>
<sequence>MSYSYLAWPPLAPRIAFAIADNERKSAAFFEQFYLPPLPDADIAAVVPEDMVYPPPAYRFEPPTDHQIERTIRSLPPDKAPGPDGIINRVYKAAAPALVPHLGPLFRATFSLNHYPNQWKVFKTVVLRKPGKPDYCLPKAHRPIALMNCLSKILSACVAEELSFQAERLHMLPSTQFGATRTLHQRQPPPPNIKSAFPSVTPAIVAHDMRMCGVPCEVTDWFLNKSNQQRTVLCFDNYISEEHTM</sequence>
<protein>
    <submittedName>
        <fullName evidence="1">Uncharacterized protein</fullName>
    </submittedName>
</protein>
<gene>
    <name evidence="1" type="ORF">NUW54_g11740</name>
</gene>
<dbReference type="EMBL" id="JANSHE010004705">
    <property type="protein sequence ID" value="KAJ2975378.1"/>
    <property type="molecule type" value="Genomic_DNA"/>
</dbReference>
<comment type="caution">
    <text evidence="1">The sequence shown here is derived from an EMBL/GenBank/DDBJ whole genome shotgun (WGS) entry which is preliminary data.</text>
</comment>
<proteinExistence type="predicted"/>
<evidence type="ECO:0000313" key="2">
    <source>
        <dbReference type="Proteomes" id="UP001144978"/>
    </source>
</evidence>
<accession>A0ACC1NAA1</accession>
<reference evidence="1" key="1">
    <citation type="submission" date="2022-08" db="EMBL/GenBank/DDBJ databases">
        <title>Genome Sequence of Pycnoporus sanguineus.</title>
        <authorList>
            <person name="Buettner E."/>
        </authorList>
    </citation>
    <scope>NUCLEOTIDE SEQUENCE</scope>
    <source>
        <strain evidence="1">CG-C14</strain>
    </source>
</reference>